<dbReference type="KEGG" id="ssab:SSABA_v1c06880"/>
<evidence type="ECO:0008006" key="5">
    <source>
        <dbReference type="Google" id="ProtNLM"/>
    </source>
</evidence>
<dbReference type="AlphaFoldDB" id="W6AB54"/>
<dbReference type="STRING" id="1276257.SSABA_v1c06880"/>
<keyword evidence="4" id="KW-1185">Reference proteome</keyword>
<feature type="compositionally biased region" description="Basic and acidic residues" evidence="1">
    <location>
        <begin position="1"/>
        <end position="13"/>
    </location>
</feature>
<gene>
    <name evidence="3" type="ORF">SSABA_v1c06880</name>
</gene>
<dbReference type="Proteomes" id="UP000019265">
    <property type="component" value="Chromosome"/>
</dbReference>
<dbReference type="EMBL" id="CP006934">
    <property type="protein sequence ID" value="AHI54090.1"/>
    <property type="molecule type" value="Genomic_DNA"/>
</dbReference>
<feature type="transmembrane region" description="Helical" evidence="2">
    <location>
        <begin position="85"/>
        <end position="108"/>
    </location>
</feature>
<reference evidence="3 4" key="1">
    <citation type="journal article" date="2014" name="Genome Biol. Evol.">
        <title>Molecular evolution of the substrate utilization strategies and putative virulence factors in mosquito-associated Spiroplasma species.</title>
        <authorList>
            <person name="Chang T.H."/>
            <person name="Lo W.S."/>
            <person name="Ku C."/>
            <person name="Chen L.L."/>
            <person name="Kuo C.H."/>
        </authorList>
    </citation>
    <scope>NUCLEOTIDE SEQUENCE [LARGE SCALE GENOMIC DNA]</scope>
    <source>
        <strain evidence="3">Ar-1343</strain>
    </source>
</reference>
<evidence type="ECO:0000313" key="4">
    <source>
        <dbReference type="Proteomes" id="UP000019265"/>
    </source>
</evidence>
<dbReference type="PATRIC" id="fig|1276257.3.peg.700"/>
<accession>W6AB54</accession>
<keyword evidence="2" id="KW-0812">Transmembrane</keyword>
<dbReference type="OrthoDB" id="9923453at2"/>
<evidence type="ECO:0000256" key="2">
    <source>
        <dbReference type="SAM" id="Phobius"/>
    </source>
</evidence>
<proteinExistence type="predicted"/>
<name>W6AB54_9MOLU</name>
<evidence type="ECO:0000313" key="3">
    <source>
        <dbReference type="EMBL" id="AHI54090.1"/>
    </source>
</evidence>
<dbReference type="HOGENOM" id="CLU_2182303_0_0_14"/>
<dbReference type="RefSeq" id="WP_025251228.1">
    <property type="nucleotide sequence ID" value="NZ_CP006934.1"/>
</dbReference>
<protein>
    <recommendedName>
        <fullName evidence="5">Transmembrane protein</fullName>
    </recommendedName>
</protein>
<keyword evidence="2" id="KW-1133">Transmembrane helix</keyword>
<sequence length="109" mass="12652">MKKEKKQSKDKTPKGIQKGKYGVFQGSLVRNSDQEQPTDTLHTKEYRDDELTITTIQKKEKKPKNFIELNSSEINRKKVSTKGPLIFRIVIYIIIAILIIAMLLFFILI</sequence>
<organism evidence="3 4">
    <name type="scientific">Spiroplasma sabaudiense Ar-1343</name>
    <dbReference type="NCBI Taxonomy" id="1276257"/>
    <lineage>
        <taxon>Bacteria</taxon>
        <taxon>Bacillati</taxon>
        <taxon>Mycoplasmatota</taxon>
        <taxon>Mollicutes</taxon>
        <taxon>Entomoplasmatales</taxon>
        <taxon>Spiroplasmataceae</taxon>
        <taxon>Spiroplasma</taxon>
    </lineage>
</organism>
<feature type="compositionally biased region" description="Polar residues" evidence="1">
    <location>
        <begin position="28"/>
        <end position="40"/>
    </location>
</feature>
<feature type="region of interest" description="Disordered" evidence="1">
    <location>
        <begin position="1"/>
        <end position="44"/>
    </location>
</feature>
<evidence type="ECO:0000256" key="1">
    <source>
        <dbReference type="SAM" id="MobiDB-lite"/>
    </source>
</evidence>
<keyword evidence="2" id="KW-0472">Membrane</keyword>